<feature type="region of interest" description="Disordered" evidence="1">
    <location>
        <begin position="61"/>
        <end position="84"/>
    </location>
</feature>
<sequence>MRASVALTGIASTFEAQRKTSAAHTQERGNGSFPVVEILKPQGFKESEPVHLVRRAATLLGNQRGHRNSRHGDSADREVARAFG</sequence>
<evidence type="ECO:0000313" key="2">
    <source>
        <dbReference type="EMBL" id="OGZ96683.1"/>
    </source>
</evidence>
<organism evidence="2 3">
    <name type="scientific">Candidatus Sungbacteria bacterium RIFCSPHIGHO2_01_FULL_50_25</name>
    <dbReference type="NCBI Taxonomy" id="1802265"/>
    <lineage>
        <taxon>Bacteria</taxon>
        <taxon>Candidatus Sungiibacteriota</taxon>
    </lineage>
</organism>
<protein>
    <submittedName>
        <fullName evidence="2">Uncharacterized protein</fullName>
    </submittedName>
</protein>
<proteinExistence type="predicted"/>
<dbReference type="AlphaFoldDB" id="A0A1G2KBT3"/>
<feature type="compositionally biased region" description="Basic and acidic residues" evidence="1">
    <location>
        <begin position="70"/>
        <end position="84"/>
    </location>
</feature>
<accession>A0A1G2KBT3</accession>
<dbReference type="Proteomes" id="UP000178574">
    <property type="component" value="Unassembled WGS sequence"/>
</dbReference>
<comment type="caution">
    <text evidence="2">The sequence shown here is derived from an EMBL/GenBank/DDBJ whole genome shotgun (WGS) entry which is preliminary data.</text>
</comment>
<name>A0A1G2KBT3_9BACT</name>
<evidence type="ECO:0000313" key="3">
    <source>
        <dbReference type="Proteomes" id="UP000178574"/>
    </source>
</evidence>
<gene>
    <name evidence="2" type="ORF">A2847_01565</name>
</gene>
<dbReference type="EMBL" id="MHQD01000007">
    <property type="protein sequence ID" value="OGZ96683.1"/>
    <property type="molecule type" value="Genomic_DNA"/>
</dbReference>
<evidence type="ECO:0000256" key="1">
    <source>
        <dbReference type="SAM" id="MobiDB-lite"/>
    </source>
</evidence>
<reference evidence="2 3" key="1">
    <citation type="journal article" date="2016" name="Nat. Commun.">
        <title>Thousands of microbial genomes shed light on interconnected biogeochemical processes in an aquifer system.</title>
        <authorList>
            <person name="Anantharaman K."/>
            <person name="Brown C.T."/>
            <person name="Hug L.A."/>
            <person name="Sharon I."/>
            <person name="Castelle C.J."/>
            <person name="Probst A.J."/>
            <person name="Thomas B.C."/>
            <person name="Singh A."/>
            <person name="Wilkins M.J."/>
            <person name="Karaoz U."/>
            <person name="Brodie E.L."/>
            <person name="Williams K.H."/>
            <person name="Hubbard S.S."/>
            <person name="Banfield J.F."/>
        </authorList>
    </citation>
    <scope>NUCLEOTIDE SEQUENCE [LARGE SCALE GENOMIC DNA]</scope>
</reference>